<feature type="transmembrane region" description="Helical" evidence="1">
    <location>
        <begin position="172"/>
        <end position="193"/>
    </location>
</feature>
<accession>A0A5M8P533</accession>
<proteinExistence type="predicted"/>
<comment type="caution">
    <text evidence="2">The sequence shown here is derived from an EMBL/GenBank/DDBJ whole genome shotgun (WGS) entry which is preliminary data.</text>
</comment>
<organism evidence="2 3">
    <name type="scientific">Candidatus Ordinivivax streblomastigis</name>
    <dbReference type="NCBI Taxonomy" id="2540710"/>
    <lineage>
        <taxon>Bacteria</taxon>
        <taxon>Pseudomonadati</taxon>
        <taxon>Bacteroidota</taxon>
        <taxon>Bacteroidia</taxon>
        <taxon>Bacteroidales</taxon>
        <taxon>Candidatus Ordinivivax</taxon>
    </lineage>
</organism>
<protein>
    <submittedName>
        <fullName evidence="2">Uncharacterized protein</fullName>
    </submittedName>
</protein>
<feature type="transmembrane region" description="Helical" evidence="1">
    <location>
        <begin position="59"/>
        <end position="82"/>
    </location>
</feature>
<keyword evidence="1" id="KW-1133">Transmembrane helix</keyword>
<feature type="transmembrane region" description="Helical" evidence="1">
    <location>
        <begin position="113"/>
        <end position="130"/>
    </location>
</feature>
<dbReference type="EMBL" id="SNRX01000001">
    <property type="protein sequence ID" value="KAA6303583.1"/>
    <property type="molecule type" value="Genomic_DNA"/>
</dbReference>
<evidence type="ECO:0000313" key="3">
    <source>
        <dbReference type="Proteomes" id="UP000324575"/>
    </source>
</evidence>
<feature type="transmembrane region" description="Helical" evidence="1">
    <location>
        <begin position="33"/>
        <end position="53"/>
    </location>
</feature>
<dbReference type="Proteomes" id="UP000324575">
    <property type="component" value="Unassembled WGS sequence"/>
</dbReference>
<reference evidence="2 3" key="1">
    <citation type="submission" date="2019-03" db="EMBL/GenBank/DDBJ databases">
        <title>Single cell metagenomics reveals metabolic interactions within the superorganism composed of flagellate Streblomastix strix and complex community of Bacteroidetes bacteria on its surface.</title>
        <authorList>
            <person name="Treitli S.C."/>
            <person name="Kolisko M."/>
            <person name="Husnik F."/>
            <person name="Keeling P."/>
            <person name="Hampl V."/>
        </authorList>
    </citation>
    <scope>NUCLEOTIDE SEQUENCE [LARGE SCALE GENOMIC DNA]</scope>
    <source>
        <strain evidence="2">St1</strain>
    </source>
</reference>
<feature type="transmembrane region" description="Helical" evidence="1">
    <location>
        <begin position="6"/>
        <end position="26"/>
    </location>
</feature>
<sequence length="204" mass="23066">MNKKLGIISSLITLVAVTFFALAMILKNPFPSYFICIFIALGFIIMISSFVSFMKKENIAAGISAIIFASLYGILCIIVYFTQLTTVRLSNLTGQAMMLLTFSQFNLFFNYDILGYGFMALSTFFIGITIEIKTIGDKWLKNLLMIHGIFAISCFVLPMLNLFNADMKNGDIIGTIVLEIWCIYFIPICILSYKHFRNIKETNV</sequence>
<keyword evidence="1" id="KW-0472">Membrane</keyword>
<keyword evidence="1" id="KW-0812">Transmembrane</keyword>
<gene>
    <name evidence="2" type="ORF">EZS26_000134</name>
</gene>
<name>A0A5M8P533_9BACT</name>
<feature type="transmembrane region" description="Helical" evidence="1">
    <location>
        <begin position="142"/>
        <end position="160"/>
    </location>
</feature>
<evidence type="ECO:0000256" key="1">
    <source>
        <dbReference type="SAM" id="Phobius"/>
    </source>
</evidence>
<dbReference type="AlphaFoldDB" id="A0A5M8P533"/>
<evidence type="ECO:0000313" key="2">
    <source>
        <dbReference type="EMBL" id="KAA6303583.1"/>
    </source>
</evidence>